<dbReference type="SMART" id="SM00487">
    <property type="entry name" value="DEXDc"/>
    <property type="match status" value="1"/>
</dbReference>
<keyword evidence="3" id="KW-0347">Helicase</keyword>
<name>A0A414XL09_9BACT</name>
<dbReference type="SMART" id="SM00490">
    <property type="entry name" value="HELICc"/>
    <property type="match status" value="1"/>
</dbReference>
<dbReference type="PANTHER" id="PTHR33418:SF1">
    <property type="entry name" value="HELICASE-ASSOCIATED DOMAIN-CONTAINING PROTEIN"/>
    <property type="match status" value="1"/>
</dbReference>
<dbReference type="Gene3D" id="6.10.140.530">
    <property type="match status" value="4"/>
</dbReference>
<organism evidence="3 4">
    <name type="scientific">Parabacteroides merdae</name>
    <dbReference type="NCBI Taxonomy" id="46503"/>
    <lineage>
        <taxon>Bacteria</taxon>
        <taxon>Pseudomonadati</taxon>
        <taxon>Bacteroidota</taxon>
        <taxon>Bacteroidia</taxon>
        <taxon>Bacteroidales</taxon>
        <taxon>Tannerellaceae</taxon>
        <taxon>Parabacteroides</taxon>
    </lineage>
</organism>
<dbReference type="Proteomes" id="UP000283732">
    <property type="component" value="Unassembled WGS sequence"/>
</dbReference>
<dbReference type="PANTHER" id="PTHR33418">
    <property type="entry name" value="HELICASE-ASSOCIATED"/>
    <property type="match status" value="1"/>
</dbReference>
<dbReference type="PROSITE" id="PS51194">
    <property type="entry name" value="HELICASE_CTER"/>
    <property type="match status" value="1"/>
</dbReference>
<reference evidence="4 5" key="1">
    <citation type="submission" date="2018-08" db="EMBL/GenBank/DDBJ databases">
        <title>A genome reference for cultivated species of the human gut microbiota.</title>
        <authorList>
            <person name="Zou Y."/>
            <person name="Xue W."/>
            <person name="Luo G."/>
        </authorList>
    </citation>
    <scope>NUCLEOTIDE SEQUENCE [LARGE SCALE GENOMIC DNA]</scope>
    <source>
        <strain evidence="3 4">AM16-50</strain>
        <strain evidence="2 5">AM50-15</strain>
    </source>
</reference>
<gene>
    <name evidence="3" type="ORF">DW191_17935</name>
    <name evidence="2" type="ORF">DW986_11410</name>
</gene>
<dbReference type="InterPro" id="IPR005114">
    <property type="entry name" value="Helicase_assoc"/>
</dbReference>
<keyword evidence="3" id="KW-0547">Nucleotide-binding</keyword>
<dbReference type="GO" id="GO:0005524">
    <property type="term" value="F:ATP binding"/>
    <property type="evidence" value="ECO:0007669"/>
    <property type="project" value="InterPro"/>
</dbReference>
<feature type="domain" description="Helicase C-terminal" evidence="1">
    <location>
        <begin position="327"/>
        <end position="501"/>
    </location>
</feature>
<comment type="caution">
    <text evidence="3">The sequence shown here is derived from an EMBL/GenBank/DDBJ whole genome shotgun (WGS) entry which is preliminary data.</text>
</comment>
<proteinExistence type="predicted"/>
<evidence type="ECO:0000259" key="1">
    <source>
        <dbReference type="PROSITE" id="PS51194"/>
    </source>
</evidence>
<dbReference type="Pfam" id="PF04851">
    <property type="entry name" value="ResIII"/>
    <property type="match status" value="2"/>
</dbReference>
<dbReference type="Pfam" id="PF03457">
    <property type="entry name" value="HA"/>
    <property type="match status" value="4"/>
</dbReference>
<dbReference type="EMBL" id="QRKC01000012">
    <property type="protein sequence ID" value="RHH74541.1"/>
    <property type="molecule type" value="Genomic_DNA"/>
</dbReference>
<dbReference type="RefSeq" id="WP_122203228.1">
    <property type="nucleotide sequence ID" value="NZ_QRKC01000012.1"/>
</dbReference>
<dbReference type="InterPro" id="IPR001650">
    <property type="entry name" value="Helicase_C-like"/>
</dbReference>
<evidence type="ECO:0000313" key="4">
    <source>
        <dbReference type="Proteomes" id="UP000283732"/>
    </source>
</evidence>
<dbReference type="InterPro" id="IPR006935">
    <property type="entry name" value="Helicase/UvrB_N"/>
</dbReference>
<accession>A0A414XL09</accession>
<dbReference type="Pfam" id="PF00271">
    <property type="entry name" value="Helicase_C"/>
    <property type="match status" value="1"/>
</dbReference>
<evidence type="ECO:0000313" key="5">
    <source>
        <dbReference type="Proteomes" id="UP000285173"/>
    </source>
</evidence>
<evidence type="ECO:0000313" key="3">
    <source>
        <dbReference type="EMBL" id="RHH74541.1"/>
    </source>
</evidence>
<keyword evidence="3" id="KW-0067">ATP-binding</keyword>
<dbReference type="GO" id="GO:0003677">
    <property type="term" value="F:DNA binding"/>
    <property type="evidence" value="ECO:0007669"/>
    <property type="project" value="InterPro"/>
</dbReference>
<dbReference type="InterPro" id="IPR027417">
    <property type="entry name" value="P-loop_NTPase"/>
</dbReference>
<dbReference type="Gene3D" id="3.40.50.300">
    <property type="entry name" value="P-loop containing nucleotide triphosphate hydrolases"/>
    <property type="match status" value="2"/>
</dbReference>
<dbReference type="InterPro" id="IPR014001">
    <property type="entry name" value="Helicase_ATP-bd"/>
</dbReference>
<dbReference type="EMBL" id="QSEF01000015">
    <property type="protein sequence ID" value="RGZ46998.1"/>
    <property type="molecule type" value="Genomic_DNA"/>
</dbReference>
<sequence>MDLSLSVCFSTAGYSVVESADYLLVGFRVGAVDMLVKEVWNTSPLTRQDMAGYYAELSEVGKRYGCCYFRIVSHGGFLKEALEYELYGLTVSDETYLESLVSGRHVELFPHNEAAYRAIEQGFASHRIGTVVQATGTGKSYLIARYISRHPRERILVIAPGITILDEIRRAVGFPAAGVEYMTFQALTRRRGLNEIHKVDHILIDEFHHFGAEVWGDALQELIEENPEAYVLGTSATPVRPEGMIDTVDLYFEGNLFYELTLPQAWYYGILPVPVLVQSAYGLDGELNRLQRKLDRSGCSDRHRRKIQKKLDAARIDFNGALGVSEVIRKFLPESVHKLLVFCRDFSHLKEMKPKVNNWLTEAGYRTCVFEIHHGKSEKENRKTLEDFRETTDKLHLLFSINMLIEGLHVEGVDAVLFLRRTESYIVTLQQLGRCLNAGAGRNPVVLDFVNNLSGKSVYDVMTTDLEKLSRVPSPEGFEKIVDFKTMGFLSDIRLRVEEILAELEPWQVMYERLVDFHDKEQDWPSVTEGKLGLWCNTQRVAYKQGKLPEERILLLDTIGFEWSQQDSRWMQGYQALKTFLDTNGCWPKRKDGTVACWCFTQREMRKSGKLTKERIRKLDEIGFIWSQDLETEWTKTYEKLKRFLAQHNRFPKSSEGQLGEWCSTQRKMRRQNRISEERVELLDEIGFIWSPDQLWQENLQSVCNFYREYGRWPYSREGSLGCWCAVQRRDYKNGKLTEERKTRLKEAGFC</sequence>
<dbReference type="AlphaFoldDB" id="A0A414XL09"/>
<dbReference type="GO" id="GO:0016787">
    <property type="term" value="F:hydrolase activity"/>
    <property type="evidence" value="ECO:0007669"/>
    <property type="project" value="InterPro"/>
</dbReference>
<evidence type="ECO:0000313" key="2">
    <source>
        <dbReference type="EMBL" id="RGZ46998.1"/>
    </source>
</evidence>
<keyword evidence="3" id="KW-0378">Hydrolase</keyword>
<protein>
    <submittedName>
        <fullName evidence="3">Helicase</fullName>
    </submittedName>
</protein>
<dbReference type="Proteomes" id="UP000285173">
    <property type="component" value="Unassembled WGS sequence"/>
</dbReference>
<dbReference type="GO" id="GO:0004386">
    <property type="term" value="F:helicase activity"/>
    <property type="evidence" value="ECO:0007669"/>
    <property type="project" value="UniProtKB-KW"/>
</dbReference>
<dbReference type="SUPFAM" id="SSF52540">
    <property type="entry name" value="P-loop containing nucleoside triphosphate hydrolases"/>
    <property type="match status" value="1"/>
</dbReference>